<accession>A0ABP0K818</accession>
<protein>
    <submittedName>
        <fullName evidence="3">Uncharacterized protein</fullName>
    </submittedName>
</protein>
<evidence type="ECO:0000313" key="2">
    <source>
        <dbReference type="EMBL" id="CAK9022927.1"/>
    </source>
</evidence>
<feature type="non-terminal residue" evidence="3">
    <location>
        <position position="1"/>
    </location>
</feature>
<keyword evidence="4" id="KW-1185">Reference proteome</keyword>
<name>A0ABP0K818_9DINO</name>
<evidence type="ECO:0000313" key="4">
    <source>
        <dbReference type="Proteomes" id="UP001642484"/>
    </source>
</evidence>
<dbReference type="SUPFAM" id="SSF56784">
    <property type="entry name" value="HAD-like"/>
    <property type="match status" value="1"/>
</dbReference>
<evidence type="ECO:0000313" key="3">
    <source>
        <dbReference type="EMBL" id="CAK9022930.1"/>
    </source>
</evidence>
<gene>
    <name evidence="2" type="ORF">CCMP2556_LOCUS15042</name>
    <name evidence="3" type="ORF">CCMP2556_LOCUS15043</name>
</gene>
<organism evidence="3 4">
    <name type="scientific">Durusdinium trenchii</name>
    <dbReference type="NCBI Taxonomy" id="1381693"/>
    <lineage>
        <taxon>Eukaryota</taxon>
        <taxon>Sar</taxon>
        <taxon>Alveolata</taxon>
        <taxon>Dinophyceae</taxon>
        <taxon>Suessiales</taxon>
        <taxon>Symbiodiniaceae</taxon>
        <taxon>Durusdinium</taxon>
    </lineage>
</organism>
<dbReference type="EMBL" id="CAXAMN010007787">
    <property type="protein sequence ID" value="CAK9022930.1"/>
    <property type="molecule type" value="Genomic_DNA"/>
</dbReference>
<comment type="caution">
    <text evidence="3">The sequence shown here is derived from an EMBL/GenBank/DDBJ whole genome shotgun (WGS) entry which is preliminary data.</text>
</comment>
<feature type="compositionally biased region" description="Basic and acidic residues" evidence="1">
    <location>
        <begin position="52"/>
        <end position="64"/>
    </location>
</feature>
<feature type="compositionally biased region" description="Basic and acidic residues" evidence="1">
    <location>
        <begin position="12"/>
        <end position="34"/>
    </location>
</feature>
<reference evidence="3 4" key="1">
    <citation type="submission" date="2024-02" db="EMBL/GenBank/DDBJ databases">
        <authorList>
            <person name="Chen Y."/>
            <person name="Shah S."/>
            <person name="Dougan E. K."/>
            <person name="Thang M."/>
            <person name="Chan C."/>
        </authorList>
    </citation>
    <scope>NUCLEOTIDE SEQUENCE [LARGE SCALE GENOMIC DNA]</scope>
</reference>
<evidence type="ECO:0000256" key="1">
    <source>
        <dbReference type="SAM" id="MobiDB-lite"/>
    </source>
</evidence>
<sequence length="200" mass="22400">APDEEGPPLGKGDVEMEKEAPLEKGMDDKVGEVEMKEEEPMEKEGAQGGVQMKEETPLEKGEDDLMKGEGLSMRQEESSDALESLLEKGHEVIICTWCGRDRVARVRHHLEQMHWWGKVGFMAAHIRKGVGSKASLCIQHGCTIMFDDAGDILQEAVSKGIQVYPIRKTMHWHWWADKAGIPQFKTFVDAVACKSREANL</sequence>
<dbReference type="InterPro" id="IPR036412">
    <property type="entry name" value="HAD-like_sf"/>
</dbReference>
<dbReference type="Proteomes" id="UP001642484">
    <property type="component" value="Unassembled WGS sequence"/>
</dbReference>
<feature type="region of interest" description="Disordered" evidence="1">
    <location>
        <begin position="1"/>
        <end position="64"/>
    </location>
</feature>
<dbReference type="EMBL" id="CAXAMN010007786">
    <property type="protein sequence ID" value="CAK9022927.1"/>
    <property type="molecule type" value="Genomic_DNA"/>
</dbReference>
<proteinExistence type="predicted"/>